<name>A0A5M9ZMZ3_9BIFI</name>
<evidence type="ECO:0000313" key="2">
    <source>
        <dbReference type="Proteomes" id="UP000412028"/>
    </source>
</evidence>
<organism evidence="1 2">
    <name type="scientific">Bifidobacterium tissieri</name>
    <dbReference type="NCBI Taxonomy" id="1630162"/>
    <lineage>
        <taxon>Bacteria</taxon>
        <taxon>Bacillati</taxon>
        <taxon>Actinomycetota</taxon>
        <taxon>Actinomycetes</taxon>
        <taxon>Bifidobacteriales</taxon>
        <taxon>Bifidobacteriaceae</taxon>
        <taxon>Bifidobacterium</taxon>
    </lineage>
</organism>
<reference evidence="1 2" key="1">
    <citation type="journal article" date="2019" name="Syst. Appl. Microbiol.">
        <title>Characterization of Bifidobacterium species in feaces of the Egyptian fruit bat: Description of B. vespertilionis sp. nov. and B. rousetti sp. nov.</title>
        <authorList>
            <person name="Modesto M."/>
            <person name="Satti M."/>
            <person name="Watanabe K."/>
            <person name="Puglisi E."/>
            <person name="Morelli L."/>
            <person name="Huang C.-H."/>
            <person name="Liou J.-S."/>
            <person name="Miyashita M."/>
            <person name="Tamura T."/>
            <person name="Saito S."/>
            <person name="Mori K."/>
            <person name="Huang L."/>
            <person name="Sciavilla P."/>
            <person name="Sandri C."/>
            <person name="Spiezio C."/>
            <person name="Vitali F."/>
            <person name="Cavalieri D."/>
            <person name="Perpetuini G."/>
            <person name="Tofalo R."/>
            <person name="Bonetti A."/>
            <person name="Arita M."/>
            <person name="Mattarelli P."/>
        </authorList>
    </citation>
    <scope>NUCLEOTIDE SEQUENCE [LARGE SCALE GENOMIC DNA]</scope>
    <source>
        <strain evidence="1 2">RST7</strain>
    </source>
</reference>
<dbReference type="AlphaFoldDB" id="A0A5M9ZMZ3"/>
<dbReference type="RefSeq" id="WP_150380779.1">
    <property type="nucleotide sequence ID" value="NZ_RZUI01000002.1"/>
</dbReference>
<dbReference type="Proteomes" id="UP000412028">
    <property type="component" value="Unassembled WGS sequence"/>
</dbReference>
<proteinExistence type="predicted"/>
<comment type="caution">
    <text evidence="1">The sequence shown here is derived from an EMBL/GenBank/DDBJ whole genome shotgun (WGS) entry which is preliminary data.</text>
</comment>
<gene>
    <name evidence="1" type="ORF">EMO89_02455</name>
</gene>
<evidence type="ECO:0000313" key="1">
    <source>
        <dbReference type="EMBL" id="KAA8831606.1"/>
    </source>
</evidence>
<protein>
    <submittedName>
        <fullName evidence="1">Uncharacterized protein</fullName>
    </submittedName>
</protein>
<accession>A0A5M9ZMZ3</accession>
<dbReference type="EMBL" id="RZUI01000002">
    <property type="protein sequence ID" value="KAA8831606.1"/>
    <property type="molecule type" value="Genomic_DNA"/>
</dbReference>
<sequence length="99" mass="11086">MDAAIERFLDLSAGEDLEKVSKGGEYKAGYKAGALRTPTGAEIEAMARILWPAFKPDYEPDWDDSQACVIKDELRDLIRDAITAARHALTQPYEKQDEQ</sequence>